<gene>
    <name evidence="2" type="ORF">H9751_01905</name>
</gene>
<dbReference type="PROSITE" id="PS50244">
    <property type="entry name" value="S5A_REDUCTASE"/>
    <property type="match status" value="1"/>
</dbReference>
<name>A0A9D2QD86_9CORY</name>
<reference evidence="2" key="2">
    <citation type="submission" date="2021-04" db="EMBL/GenBank/DDBJ databases">
        <authorList>
            <person name="Gilroy R."/>
        </authorList>
    </citation>
    <scope>NUCLEOTIDE SEQUENCE</scope>
    <source>
        <strain evidence="2">ChiHjej13B12-4958</strain>
    </source>
</reference>
<proteinExistence type="predicted"/>
<dbReference type="PANTHER" id="PTHR32251:SF17">
    <property type="entry name" value="STEROID 5-ALPHA REDUCTASE C-TERMINAL DOMAIN-CONTAINING PROTEIN"/>
    <property type="match status" value="1"/>
</dbReference>
<sequence>MFTDWSIVAATTLVVSVLVMVLVAAVIRSTGKVAAIDVLWGPLILVNSLSAAICGTVLGTATAPVWVLVALIAVWAARLSRHLSSRFGSDKEDPRYSDLMNKPAASLMRSVLLPQGAVAWVVSTPVQVASVGSGDVLWPLVIAGVIVSLVGLVVESIADHQLDVFRREEASGRIMDRGLWSWSRHPNYFGESVIWWGIWLAVGGTGAGVVATVAVLVSPVAMTITLVWGSGARILERRMEGRDGWDAYKDSTSKFVPLPPRR</sequence>
<dbReference type="PANTHER" id="PTHR32251">
    <property type="entry name" value="3-OXO-5-ALPHA-STEROID 4-DEHYDROGENASE"/>
    <property type="match status" value="1"/>
</dbReference>
<feature type="transmembrane region" description="Helical" evidence="1">
    <location>
        <begin position="65"/>
        <end position="83"/>
    </location>
</feature>
<evidence type="ECO:0000256" key="1">
    <source>
        <dbReference type="SAM" id="Phobius"/>
    </source>
</evidence>
<evidence type="ECO:0000313" key="2">
    <source>
        <dbReference type="EMBL" id="HJC84306.1"/>
    </source>
</evidence>
<feature type="transmembrane region" description="Helical" evidence="1">
    <location>
        <begin position="136"/>
        <end position="158"/>
    </location>
</feature>
<dbReference type="Gene3D" id="1.20.120.1630">
    <property type="match status" value="1"/>
</dbReference>
<accession>A0A9D2QD86</accession>
<organism evidence="2 3">
    <name type="scientific">Candidatus Corynebacterium faecigallinarum</name>
    <dbReference type="NCBI Taxonomy" id="2838528"/>
    <lineage>
        <taxon>Bacteria</taxon>
        <taxon>Bacillati</taxon>
        <taxon>Actinomycetota</taxon>
        <taxon>Actinomycetes</taxon>
        <taxon>Mycobacteriales</taxon>
        <taxon>Corynebacteriaceae</taxon>
        <taxon>Corynebacterium</taxon>
    </lineage>
</organism>
<dbReference type="GO" id="GO:0016020">
    <property type="term" value="C:membrane"/>
    <property type="evidence" value="ECO:0007669"/>
    <property type="project" value="TreeGrafter"/>
</dbReference>
<evidence type="ECO:0000313" key="3">
    <source>
        <dbReference type="Proteomes" id="UP000823858"/>
    </source>
</evidence>
<reference evidence="2" key="1">
    <citation type="journal article" date="2021" name="PeerJ">
        <title>Extensive microbial diversity within the chicken gut microbiome revealed by metagenomics and culture.</title>
        <authorList>
            <person name="Gilroy R."/>
            <person name="Ravi A."/>
            <person name="Getino M."/>
            <person name="Pursley I."/>
            <person name="Horton D.L."/>
            <person name="Alikhan N.F."/>
            <person name="Baker D."/>
            <person name="Gharbi K."/>
            <person name="Hall N."/>
            <person name="Watson M."/>
            <person name="Adriaenssens E.M."/>
            <person name="Foster-Nyarko E."/>
            <person name="Jarju S."/>
            <person name="Secka A."/>
            <person name="Antonio M."/>
            <person name="Oren A."/>
            <person name="Chaudhuri R.R."/>
            <person name="La Ragione R."/>
            <person name="Hildebrand F."/>
            <person name="Pallen M.J."/>
        </authorList>
    </citation>
    <scope>NUCLEOTIDE SEQUENCE</scope>
    <source>
        <strain evidence="2">ChiHjej13B12-4958</strain>
    </source>
</reference>
<dbReference type="Pfam" id="PF06966">
    <property type="entry name" value="DUF1295"/>
    <property type="match status" value="1"/>
</dbReference>
<feature type="transmembrane region" description="Helical" evidence="1">
    <location>
        <begin position="6"/>
        <end position="27"/>
    </location>
</feature>
<protein>
    <submittedName>
        <fullName evidence="2">DUF1295 domain-containing protein</fullName>
    </submittedName>
</protein>
<dbReference type="Proteomes" id="UP000823858">
    <property type="component" value="Unassembled WGS sequence"/>
</dbReference>
<dbReference type="EMBL" id="DWVP01000003">
    <property type="protein sequence ID" value="HJC84306.1"/>
    <property type="molecule type" value="Genomic_DNA"/>
</dbReference>
<dbReference type="AlphaFoldDB" id="A0A9D2QD86"/>
<keyword evidence="1" id="KW-1133">Transmembrane helix</keyword>
<dbReference type="InterPro" id="IPR010721">
    <property type="entry name" value="UstE-like"/>
</dbReference>
<comment type="caution">
    <text evidence="2">The sequence shown here is derived from an EMBL/GenBank/DDBJ whole genome shotgun (WGS) entry which is preliminary data.</text>
</comment>
<keyword evidence="1" id="KW-0812">Transmembrane</keyword>
<keyword evidence="1" id="KW-0472">Membrane</keyword>